<evidence type="ECO:0000256" key="4">
    <source>
        <dbReference type="ARBA" id="ARBA00022833"/>
    </source>
</evidence>
<dbReference type="GO" id="GO:0008270">
    <property type="term" value="F:zinc ion binding"/>
    <property type="evidence" value="ECO:0007669"/>
    <property type="project" value="UniProtKB-KW"/>
</dbReference>
<dbReference type="Pfam" id="PF00096">
    <property type="entry name" value="zf-C2H2"/>
    <property type="match status" value="1"/>
</dbReference>
<accession>G7E1S9</accession>
<dbReference type="SUPFAM" id="SSF57667">
    <property type="entry name" value="beta-beta-alpha zinc fingers"/>
    <property type="match status" value="2"/>
</dbReference>
<reference evidence="8 9" key="1">
    <citation type="journal article" date="2011" name="J. Gen. Appl. Microbiol.">
        <title>Draft genome sequencing of the enigmatic basidiomycete Mixia osmundae.</title>
        <authorList>
            <person name="Nishida H."/>
            <person name="Nagatsuka Y."/>
            <person name="Sugiyama J."/>
        </authorList>
    </citation>
    <scope>NUCLEOTIDE SEQUENCE [LARGE SCALE GENOMIC DNA]</scope>
    <source>
        <strain evidence="9">CBS 9802 / IAM 14324 / JCM 22182 / KY 12970</strain>
    </source>
</reference>
<gene>
    <name evidence="8" type="primary">Mo03460</name>
    <name evidence="8" type="ORF">E5Q_03460</name>
</gene>
<dbReference type="InterPro" id="IPR013087">
    <property type="entry name" value="Znf_C2H2_type"/>
</dbReference>
<dbReference type="PROSITE" id="PS50157">
    <property type="entry name" value="ZINC_FINGER_C2H2_2"/>
    <property type="match status" value="2"/>
</dbReference>
<feature type="region of interest" description="Disordered" evidence="6">
    <location>
        <begin position="280"/>
        <end position="311"/>
    </location>
</feature>
<dbReference type="Proteomes" id="UP000009131">
    <property type="component" value="Unassembled WGS sequence"/>
</dbReference>
<feature type="domain" description="C2H2-type" evidence="7">
    <location>
        <begin position="729"/>
        <end position="758"/>
    </location>
</feature>
<name>G7E1S9_MIXOS</name>
<evidence type="ECO:0000313" key="9">
    <source>
        <dbReference type="Proteomes" id="UP000009131"/>
    </source>
</evidence>
<dbReference type="SMART" id="SM00355">
    <property type="entry name" value="ZnF_C2H2"/>
    <property type="match status" value="2"/>
</dbReference>
<feature type="region of interest" description="Disordered" evidence="6">
    <location>
        <begin position="327"/>
        <end position="354"/>
    </location>
</feature>
<dbReference type="PROSITE" id="PS00028">
    <property type="entry name" value="ZINC_FINGER_C2H2_1"/>
    <property type="match status" value="2"/>
</dbReference>
<dbReference type="EMBL" id="BABT02000106">
    <property type="protein sequence ID" value="GAA96789.1"/>
    <property type="molecule type" value="Genomic_DNA"/>
</dbReference>
<dbReference type="eggNOG" id="KOG1721">
    <property type="taxonomic scope" value="Eukaryota"/>
</dbReference>
<dbReference type="AlphaFoldDB" id="G7E1S9"/>
<feature type="region of interest" description="Disordered" evidence="6">
    <location>
        <begin position="536"/>
        <end position="572"/>
    </location>
</feature>
<feature type="domain" description="C2H2-type" evidence="7">
    <location>
        <begin position="699"/>
        <end position="728"/>
    </location>
</feature>
<dbReference type="PANTHER" id="PTHR19818:SF144">
    <property type="entry name" value="METALLOTHIONEIN EXPRESSION ACTIVATOR-RELATED"/>
    <property type="match status" value="1"/>
</dbReference>
<protein>
    <recommendedName>
        <fullName evidence="7">C2H2-type domain-containing protein</fullName>
    </recommendedName>
</protein>
<feature type="region of interest" description="Disordered" evidence="6">
    <location>
        <begin position="163"/>
        <end position="227"/>
    </location>
</feature>
<evidence type="ECO:0000256" key="5">
    <source>
        <dbReference type="PROSITE-ProRule" id="PRU00042"/>
    </source>
</evidence>
<dbReference type="GO" id="GO:0000981">
    <property type="term" value="F:DNA-binding transcription factor activity, RNA polymerase II-specific"/>
    <property type="evidence" value="ECO:0007669"/>
    <property type="project" value="TreeGrafter"/>
</dbReference>
<evidence type="ECO:0000256" key="2">
    <source>
        <dbReference type="ARBA" id="ARBA00022737"/>
    </source>
</evidence>
<dbReference type="GO" id="GO:0005634">
    <property type="term" value="C:nucleus"/>
    <property type="evidence" value="ECO:0007669"/>
    <property type="project" value="UniProtKB-ARBA"/>
</dbReference>
<dbReference type="InterPro" id="IPR050329">
    <property type="entry name" value="GLI_C2H2-zinc-finger"/>
</dbReference>
<keyword evidence="9" id="KW-1185">Reference proteome</keyword>
<dbReference type="GO" id="GO:0045944">
    <property type="term" value="P:positive regulation of transcription by RNA polymerase II"/>
    <property type="evidence" value="ECO:0007669"/>
    <property type="project" value="UniProtKB-ARBA"/>
</dbReference>
<dbReference type="GO" id="GO:0000978">
    <property type="term" value="F:RNA polymerase II cis-regulatory region sequence-specific DNA binding"/>
    <property type="evidence" value="ECO:0007669"/>
    <property type="project" value="TreeGrafter"/>
</dbReference>
<dbReference type="RefSeq" id="XP_014565297.1">
    <property type="nucleotide sequence ID" value="XM_014709811.1"/>
</dbReference>
<evidence type="ECO:0000256" key="3">
    <source>
        <dbReference type="ARBA" id="ARBA00022771"/>
    </source>
</evidence>
<dbReference type="InterPro" id="IPR036236">
    <property type="entry name" value="Znf_C2H2_sf"/>
</dbReference>
<dbReference type="STRING" id="764103.G7E1S9"/>
<keyword evidence="1" id="KW-0479">Metal-binding</keyword>
<feature type="compositionally biased region" description="Low complexity" evidence="6">
    <location>
        <begin position="166"/>
        <end position="182"/>
    </location>
</feature>
<sequence>MSANVSWETDGVHQLGGGSLDDLLRPAPVPWKSSLLSESASSTYSDTDLAARKLDLSRSYGTTKLDGNEYGRLDSSWLGMSKPTNELGLSISDLPSFQSNLALRRSDSKRDYAVPILNLGLSRTVSDQSAPDECLPTPALSSCSLPSQGEGISSDVRTARLSHMPSVSRTTSDSSNSSNASVQQYPQPSPSHYDMQTPLKDASSQRQHFAHGNSYDPDSPFNNTLPPQEHMRFLQTVKRDGLKSHLMGTGLDGGFLTSPLCFARNGNEAPQVPMTISQRAPSKLAQAVEPSSPIVSTSQEHNDESHADLPPAENRLDQYYRYQASRALSPSLDNAAPDRTEARRSVTPVHDDESRLIRPKGSKKRLRLTPSKSRLRPIEPIEQHALLMPDEHASMPMILSPSVRPLPVPVNSPTVDAHRARSMPIDLEELCNLGLGEGDFHRSPAQQLMSPPGDAAADPFFLEHSDHQLDHFLASPTVSVHSLFLSPSMSPSAQQGFSSFGSAAQDFFDSSKTPAVPAIPSQYLSSAQPIVQIDYPSERPKGRSVSLAPPEKPRQVQRKRSHIDMEQAQAQQQRAVSEEVTLLSPSTLARRVISGATYRRLKPGPKPKRSISSNGVVYPPCEPRGSTSPLPAAEVTLNPVVVLAGGETAVLDMTPLPDEENEDTGPPGSSLPRSVIESLYKTVSIKVNDTRGEKEERRYVCLVDGCEREFPRRGAIASHIQTHLEDKPFVCSVGDCKSSFVRSHDLKRHERIHSDVKSFLCPCGKGFARGDALQRHRVRGICVGSIVPLKRAL</sequence>
<keyword evidence="4" id="KW-0862">Zinc</keyword>
<keyword evidence="3 5" id="KW-0863">Zinc-finger</keyword>
<dbReference type="OrthoDB" id="8117402at2759"/>
<comment type="caution">
    <text evidence="8">The sequence shown here is derived from an EMBL/GenBank/DDBJ whole genome shotgun (WGS) entry which is preliminary data.</text>
</comment>
<evidence type="ECO:0000313" key="8">
    <source>
        <dbReference type="EMBL" id="GAA96789.1"/>
    </source>
</evidence>
<dbReference type="HOGENOM" id="CLU_354141_0_0_1"/>
<evidence type="ECO:0000256" key="6">
    <source>
        <dbReference type="SAM" id="MobiDB-lite"/>
    </source>
</evidence>
<keyword evidence="2" id="KW-0677">Repeat</keyword>
<dbReference type="InParanoid" id="G7E1S9"/>
<dbReference type="Gene3D" id="3.30.160.60">
    <property type="entry name" value="Classic Zinc Finger"/>
    <property type="match status" value="2"/>
</dbReference>
<organism evidence="8 9">
    <name type="scientific">Mixia osmundae (strain CBS 9802 / IAM 14324 / JCM 22182 / KY 12970)</name>
    <dbReference type="NCBI Taxonomy" id="764103"/>
    <lineage>
        <taxon>Eukaryota</taxon>
        <taxon>Fungi</taxon>
        <taxon>Dikarya</taxon>
        <taxon>Basidiomycota</taxon>
        <taxon>Pucciniomycotina</taxon>
        <taxon>Mixiomycetes</taxon>
        <taxon>Mixiales</taxon>
        <taxon>Mixiaceae</taxon>
        <taxon>Mixia</taxon>
    </lineage>
</organism>
<reference evidence="8 9" key="2">
    <citation type="journal article" date="2012" name="Open Biol.">
        <title>Characteristics of nucleosomes and linker DNA regions on the genome of the basidiomycete Mixia osmundae revealed by mono- and dinucleosome mapping.</title>
        <authorList>
            <person name="Nishida H."/>
            <person name="Kondo S."/>
            <person name="Matsumoto T."/>
            <person name="Suzuki Y."/>
            <person name="Yoshikawa H."/>
            <person name="Taylor T.D."/>
            <person name="Sugiyama J."/>
        </authorList>
    </citation>
    <scope>NUCLEOTIDE SEQUENCE [LARGE SCALE GENOMIC DNA]</scope>
    <source>
        <strain evidence="9">CBS 9802 / IAM 14324 / JCM 22182 / KY 12970</strain>
    </source>
</reference>
<proteinExistence type="predicted"/>
<dbReference type="PANTHER" id="PTHR19818">
    <property type="entry name" value="ZINC FINGER PROTEIN ZIC AND GLI"/>
    <property type="match status" value="1"/>
</dbReference>
<evidence type="ECO:0000256" key="1">
    <source>
        <dbReference type="ARBA" id="ARBA00022723"/>
    </source>
</evidence>
<evidence type="ECO:0000259" key="7">
    <source>
        <dbReference type="PROSITE" id="PS50157"/>
    </source>
</evidence>
<feature type="compositionally biased region" description="Basic and acidic residues" evidence="6">
    <location>
        <begin position="336"/>
        <end position="354"/>
    </location>
</feature>